<reference evidence="2" key="1">
    <citation type="submission" date="2018-11" db="EMBL/GenBank/DDBJ databases">
        <title>Myxobolus squamalis genome and transcriptome.</title>
        <authorList>
            <person name="Yahalomi D."/>
            <person name="Atkinson S.D."/>
            <person name="Neuhof M."/>
            <person name="Chang E.S."/>
            <person name="Philippe H."/>
            <person name="Cartwright P."/>
            <person name="Bartholomew J.L."/>
            <person name="Huchon D."/>
        </authorList>
    </citation>
    <scope>NUCLEOTIDE SEQUENCE</scope>
    <source>
        <strain evidence="2">71B08</strain>
        <tissue evidence="2">Whole</tissue>
    </source>
</reference>
<dbReference type="PANTHER" id="PTHR44086">
    <property type="entry name" value="THIOSULFATE SULFURTRANSFERASE RDL2, MITOCHONDRIAL-RELATED"/>
    <property type="match status" value="1"/>
</dbReference>
<dbReference type="PANTHER" id="PTHR44086:SF10">
    <property type="entry name" value="THIOSULFATE SULFURTRANSFERASE_RHODANESE-LIKE DOMAIN-CONTAINING PROTEIN 3"/>
    <property type="match status" value="1"/>
</dbReference>
<dbReference type="SMART" id="SM00450">
    <property type="entry name" value="RHOD"/>
    <property type="match status" value="1"/>
</dbReference>
<dbReference type="SUPFAM" id="SSF52821">
    <property type="entry name" value="Rhodanese/Cell cycle control phosphatase"/>
    <property type="match status" value="1"/>
</dbReference>
<keyword evidence="2" id="KW-0808">Transferase</keyword>
<dbReference type="InterPro" id="IPR036873">
    <property type="entry name" value="Rhodanese-like_dom_sf"/>
</dbReference>
<dbReference type="AlphaFoldDB" id="A0A6B2GAM8"/>
<feature type="domain" description="Rhodanese" evidence="1">
    <location>
        <begin position="40"/>
        <end position="131"/>
    </location>
</feature>
<dbReference type="EMBL" id="GHBR01005807">
    <property type="protein sequence ID" value="NDJ98579.1"/>
    <property type="molecule type" value="Transcribed_RNA"/>
</dbReference>
<dbReference type="PROSITE" id="PS50206">
    <property type="entry name" value="RHODANESE_3"/>
    <property type="match status" value="1"/>
</dbReference>
<dbReference type="Gene3D" id="3.40.250.10">
    <property type="entry name" value="Rhodanese-like domain"/>
    <property type="match status" value="1"/>
</dbReference>
<accession>A0A6B2GAM8</accession>
<evidence type="ECO:0000313" key="2">
    <source>
        <dbReference type="EMBL" id="NDJ98579.1"/>
    </source>
</evidence>
<proteinExistence type="predicted"/>
<name>A0A6B2GAM8_MYXSQ</name>
<protein>
    <submittedName>
        <fullName evidence="2">Thiosulfate sulfurtransferase/rhodanese-like domain-containing protein 3 (Trinotate prediction)</fullName>
    </submittedName>
</protein>
<dbReference type="InterPro" id="IPR001763">
    <property type="entry name" value="Rhodanese-like_dom"/>
</dbReference>
<dbReference type="Pfam" id="PF00581">
    <property type="entry name" value="Rhodanese"/>
    <property type="match status" value="1"/>
</dbReference>
<dbReference type="GO" id="GO:0004792">
    <property type="term" value="F:thiosulfate-cyanide sulfurtransferase activity"/>
    <property type="evidence" value="ECO:0007669"/>
    <property type="project" value="TreeGrafter"/>
</dbReference>
<evidence type="ECO:0000259" key="1">
    <source>
        <dbReference type="PROSITE" id="PS50206"/>
    </source>
</evidence>
<dbReference type="GO" id="GO:0005739">
    <property type="term" value="C:mitochondrion"/>
    <property type="evidence" value="ECO:0007669"/>
    <property type="project" value="TreeGrafter"/>
</dbReference>
<sequence>MFFVNRICGVNLRLNKTFTNFIMSCPEIEPELFKSISTASSDRPVLIDVRSSEEYQNDKVENSFNIPYDTIKEAFLMDSVAFEKIYGFSQPSKDTEVILFCTVGIRSMKACQSAISIGFNNVKNLKGGIKACQ</sequence>
<organism evidence="2">
    <name type="scientific">Myxobolus squamalis</name>
    <name type="common">Myxosporean</name>
    <dbReference type="NCBI Taxonomy" id="59785"/>
    <lineage>
        <taxon>Eukaryota</taxon>
        <taxon>Metazoa</taxon>
        <taxon>Cnidaria</taxon>
        <taxon>Myxozoa</taxon>
        <taxon>Myxosporea</taxon>
        <taxon>Bivalvulida</taxon>
        <taxon>Platysporina</taxon>
        <taxon>Myxobolidae</taxon>
        <taxon>Myxobolus</taxon>
    </lineage>
</organism>